<name>C1EDW6_MICCC</name>
<dbReference type="RefSeq" id="XP_002504871.1">
    <property type="nucleotide sequence ID" value="XM_002504825.1"/>
</dbReference>
<dbReference type="GeneID" id="8247293"/>
<dbReference type="GO" id="GO:0010257">
    <property type="term" value="P:NADH dehydrogenase complex assembly"/>
    <property type="evidence" value="ECO:0007669"/>
    <property type="project" value="TreeGrafter"/>
</dbReference>
<dbReference type="GO" id="GO:0051082">
    <property type="term" value="F:unfolded protein binding"/>
    <property type="evidence" value="ECO:0007669"/>
    <property type="project" value="TreeGrafter"/>
</dbReference>
<dbReference type="InterPro" id="IPR008979">
    <property type="entry name" value="Galactose-bd-like_sf"/>
</dbReference>
<evidence type="ECO:0000259" key="3">
    <source>
        <dbReference type="Pfam" id="PF08547"/>
    </source>
</evidence>
<keyword evidence="5" id="KW-1185">Reference proteome</keyword>
<dbReference type="Proteomes" id="UP000002009">
    <property type="component" value="Chromosome 11"/>
</dbReference>
<accession>C1EDW6</accession>
<feature type="domain" description="NADH:ubiquinone oxidoreductase intermediate-associated protein 30" evidence="3">
    <location>
        <begin position="144"/>
        <end position="313"/>
    </location>
</feature>
<dbReference type="OrthoDB" id="426386at2759"/>
<evidence type="ECO:0000313" key="4">
    <source>
        <dbReference type="EMBL" id="ACO66129.1"/>
    </source>
</evidence>
<dbReference type="AlphaFoldDB" id="C1EDW6"/>
<feature type="region of interest" description="Disordered" evidence="2">
    <location>
        <begin position="97"/>
        <end position="137"/>
    </location>
</feature>
<dbReference type="STRING" id="296587.C1EDW6"/>
<dbReference type="SUPFAM" id="SSF49785">
    <property type="entry name" value="Galactose-binding domain-like"/>
    <property type="match status" value="1"/>
</dbReference>
<evidence type="ECO:0000313" key="5">
    <source>
        <dbReference type="Proteomes" id="UP000002009"/>
    </source>
</evidence>
<dbReference type="KEGG" id="mis:MICPUN_103020"/>
<dbReference type="PANTHER" id="PTHR13194">
    <property type="entry name" value="COMPLEX I INTERMEDIATE-ASSOCIATED PROTEIN 30"/>
    <property type="match status" value="1"/>
</dbReference>
<dbReference type="eggNOG" id="KOG1203">
    <property type="taxonomic scope" value="Eukaryota"/>
</dbReference>
<organism evidence="4 5">
    <name type="scientific">Micromonas commoda (strain RCC299 / NOUM17 / CCMP2709)</name>
    <name type="common">Picoplanktonic green alga</name>
    <dbReference type="NCBI Taxonomy" id="296587"/>
    <lineage>
        <taxon>Eukaryota</taxon>
        <taxon>Viridiplantae</taxon>
        <taxon>Chlorophyta</taxon>
        <taxon>Mamiellophyceae</taxon>
        <taxon>Mamiellales</taxon>
        <taxon>Mamiellaceae</taxon>
        <taxon>Micromonas</taxon>
    </lineage>
</organism>
<reference evidence="4 5" key="1">
    <citation type="journal article" date="2009" name="Science">
        <title>Green evolution and dynamic adaptations revealed by genomes of the marine picoeukaryotes Micromonas.</title>
        <authorList>
            <person name="Worden A.Z."/>
            <person name="Lee J.H."/>
            <person name="Mock T."/>
            <person name="Rouze P."/>
            <person name="Simmons M.P."/>
            <person name="Aerts A.L."/>
            <person name="Allen A.E."/>
            <person name="Cuvelier M.L."/>
            <person name="Derelle E."/>
            <person name="Everett M.V."/>
            <person name="Foulon E."/>
            <person name="Grimwood J."/>
            <person name="Gundlach H."/>
            <person name="Henrissat B."/>
            <person name="Napoli C."/>
            <person name="McDonald S.M."/>
            <person name="Parker M.S."/>
            <person name="Rombauts S."/>
            <person name="Salamov A."/>
            <person name="Von Dassow P."/>
            <person name="Badger J.H."/>
            <person name="Coutinho P.M."/>
            <person name="Demir E."/>
            <person name="Dubchak I."/>
            <person name="Gentemann C."/>
            <person name="Eikrem W."/>
            <person name="Gready J.E."/>
            <person name="John U."/>
            <person name="Lanier W."/>
            <person name="Lindquist E.A."/>
            <person name="Lucas S."/>
            <person name="Mayer K.F."/>
            <person name="Moreau H."/>
            <person name="Not F."/>
            <person name="Otillar R."/>
            <person name="Panaud O."/>
            <person name="Pangilinan J."/>
            <person name="Paulsen I."/>
            <person name="Piegu B."/>
            <person name="Poliakov A."/>
            <person name="Robbens S."/>
            <person name="Schmutz J."/>
            <person name="Toulza E."/>
            <person name="Wyss T."/>
            <person name="Zelensky A."/>
            <person name="Zhou K."/>
            <person name="Armbrust E.V."/>
            <person name="Bhattacharya D."/>
            <person name="Goodenough U.W."/>
            <person name="Van de Peer Y."/>
            <person name="Grigoriev I.V."/>
        </authorList>
    </citation>
    <scope>NUCLEOTIDE SEQUENCE [LARGE SCALE GENOMIC DNA]</scope>
    <source>
        <strain evidence="5">RCC299 / NOUM17</strain>
    </source>
</reference>
<dbReference type="EMBL" id="CP001330">
    <property type="protein sequence ID" value="ACO66129.1"/>
    <property type="molecule type" value="Genomic_DNA"/>
</dbReference>
<dbReference type="Pfam" id="PF08547">
    <property type="entry name" value="CIA30"/>
    <property type="match status" value="1"/>
</dbReference>
<evidence type="ECO:0000256" key="1">
    <source>
        <dbReference type="ARBA" id="ARBA00007884"/>
    </source>
</evidence>
<gene>
    <name evidence="4" type="ORF">MICPUN_103020</name>
</gene>
<dbReference type="InParanoid" id="C1EDW6"/>
<dbReference type="InterPro" id="IPR013857">
    <property type="entry name" value="NADH-UbQ_OxRdtase-assoc_prot30"/>
</dbReference>
<protein>
    <recommendedName>
        <fullName evidence="3">NADH:ubiquinone oxidoreductase intermediate-associated protein 30 domain-containing protein</fullName>
    </recommendedName>
</protein>
<dbReference type="InterPro" id="IPR039131">
    <property type="entry name" value="NDUFAF1"/>
</dbReference>
<evidence type="ECO:0000256" key="2">
    <source>
        <dbReference type="SAM" id="MobiDB-lite"/>
    </source>
</evidence>
<feature type="compositionally biased region" description="Acidic residues" evidence="2">
    <location>
        <begin position="111"/>
        <end position="128"/>
    </location>
</feature>
<proteinExistence type="inferred from homology"/>
<comment type="similarity">
    <text evidence="1">Belongs to the CIA30 family.</text>
</comment>
<dbReference type="PANTHER" id="PTHR13194:SF19">
    <property type="entry name" value="NAD(P)-BINDING ROSSMANN-FOLD SUPERFAMILY PROTEIN"/>
    <property type="match status" value="1"/>
</dbReference>
<dbReference type="OMA" id="DEGAWIM"/>
<sequence length="320" mass="34567">MQISGVIKFGAPMYNKGDARGCARLYRQTALSIARDASVTSEEIRSCLRDAVAKADEIARKAAEEDPMGGEEDQRTQERVAWALRRGLDRVVDLIMDPPVDEPTVYRPSDENDTAGDDDDDAPAEDEAAAPRTPTVDAETAALFDFAKTPDLAGRWRSLNDGVMGGVSDGRMRAGSGSGDRHAVFEGTVRLENNGGFSSVRASFGSGIDLSQFQGFYMDVRPGDEASAGKEYLLIVKDDECMTTQVNFKAKFGTGKKGGGKWERVKVPFAAFDRPERMGRAVMRGALRTEAVCEVGLMVLKGEGNVGAFALDVLELGCFK</sequence>